<reference evidence="1 2" key="1">
    <citation type="submission" date="2016-10" db="EMBL/GenBank/DDBJ databases">
        <title>Genome sequence of the ascomycete fungus Penicillium subrubescens.</title>
        <authorList>
            <person name="De Vries R.P."/>
            <person name="Peng M."/>
            <person name="Dilokpimol A."/>
            <person name="Hilden K."/>
            <person name="Makela M.R."/>
            <person name="Grigoriev I."/>
            <person name="Riley R."/>
            <person name="Granchi Z."/>
        </authorList>
    </citation>
    <scope>NUCLEOTIDE SEQUENCE [LARGE SCALE GENOMIC DNA]</scope>
    <source>
        <strain evidence="1 2">CBS 132785</strain>
    </source>
</reference>
<accession>A0A1Q5UJB3</accession>
<proteinExistence type="predicted"/>
<organism evidence="1 2">
    <name type="scientific">Penicillium subrubescens</name>
    <dbReference type="NCBI Taxonomy" id="1316194"/>
    <lineage>
        <taxon>Eukaryota</taxon>
        <taxon>Fungi</taxon>
        <taxon>Dikarya</taxon>
        <taxon>Ascomycota</taxon>
        <taxon>Pezizomycotina</taxon>
        <taxon>Eurotiomycetes</taxon>
        <taxon>Eurotiomycetidae</taxon>
        <taxon>Eurotiales</taxon>
        <taxon>Aspergillaceae</taxon>
        <taxon>Penicillium</taxon>
    </lineage>
</organism>
<dbReference type="AlphaFoldDB" id="A0A1Q5UJB3"/>
<evidence type="ECO:0000313" key="1">
    <source>
        <dbReference type="EMBL" id="OKP12560.1"/>
    </source>
</evidence>
<protein>
    <submittedName>
        <fullName evidence="1">Uncharacterized protein</fullName>
    </submittedName>
</protein>
<comment type="caution">
    <text evidence="1">The sequence shown here is derived from an EMBL/GenBank/DDBJ whole genome shotgun (WGS) entry which is preliminary data.</text>
</comment>
<sequence length="53" mass="5758">MAAAANAMSSQSVYMKHSIQSIQAWGSTWTVRQMGDRIHECVGHLNGIQPSLA</sequence>
<name>A0A1Q5UJB3_9EURO</name>
<dbReference type="Proteomes" id="UP000186955">
    <property type="component" value="Unassembled WGS sequence"/>
</dbReference>
<dbReference type="EMBL" id="MNBE01000199">
    <property type="protein sequence ID" value="OKP12560.1"/>
    <property type="molecule type" value="Genomic_DNA"/>
</dbReference>
<keyword evidence="2" id="KW-1185">Reference proteome</keyword>
<gene>
    <name evidence="1" type="ORF">PENSUB_1799</name>
</gene>
<evidence type="ECO:0000313" key="2">
    <source>
        <dbReference type="Proteomes" id="UP000186955"/>
    </source>
</evidence>